<dbReference type="SUPFAM" id="SSF47459">
    <property type="entry name" value="HLH, helix-loop-helix DNA-binding domain"/>
    <property type="match status" value="1"/>
</dbReference>
<dbReference type="InterPro" id="IPR036638">
    <property type="entry name" value="HLH_DNA-bd_sf"/>
</dbReference>
<dbReference type="GO" id="GO:0003700">
    <property type="term" value="F:DNA-binding transcription factor activity"/>
    <property type="evidence" value="ECO:0000318"/>
    <property type="project" value="GO_Central"/>
</dbReference>
<dbReference type="GO" id="GO:0046983">
    <property type="term" value="F:protein dimerization activity"/>
    <property type="evidence" value="ECO:0007669"/>
    <property type="project" value="InterPro"/>
</dbReference>
<gene>
    <name evidence="5" type="primary">LOC112273966</name>
    <name evidence="4" type="ORF">PHYPA_025911</name>
</gene>
<evidence type="ECO:0000256" key="1">
    <source>
        <dbReference type="ARBA" id="ARBA00004123"/>
    </source>
</evidence>
<dbReference type="AlphaFoldDB" id="A0A2K1IR98"/>
<dbReference type="InterPro" id="IPR054502">
    <property type="entry name" value="bHLH-TF_ACT-like_plant"/>
</dbReference>
<dbReference type="Pfam" id="PF22754">
    <property type="entry name" value="bHLH-TF_ACT-like_plant"/>
    <property type="match status" value="1"/>
</dbReference>
<keyword evidence="6" id="KW-1185">Reference proteome</keyword>
<dbReference type="EMBL" id="ABEU02000021">
    <property type="protein sequence ID" value="PNR31788.1"/>
    <property type="molecule type" value="Genomic_DNA"/>
</dbReference>
<comment type="subcellular location">
    <subcellularLocation>
        <location evidence="1">Nucleus</location>
    </subcellularLocation>
</comment>
<dbReference type="PANTHER" id="PTHR31945:SF11">
    <property type="entry name" value="TRANSCRIPTION FACTOR ABORTED MICROSPORES"/>
    <property type="match status" value="1"/>
</dbReference>
<evidence type="ECO:0000313" key="5">
    <source>
        <dbReference type="EnsemblPlants" id="Pp3c21_8960V3.1"/>
    </source>
</evidence>
<dbReference type="STRING" id="3218.A0A2K1IR98"/>
<dbReference type="PaxDb" id="3218-PP1S345_5V6.1"/>
<evidence type="ECO:0000256" key="2">
    <source>
        <dbReference type="ARBA" id="ARBA00023242"/>
    </source>
</evidence>
<dbReference type="GO" id="GO:0043565">
    <property type="term" value="F:sequence-specific DNA binding"/>
    <property type="evidence" value="ECO:0000318"/>
    <property type="project" value="GO_Central"/>
</dbReference>
<dbReference type="GeneID" id="112273966"/>
<sequence length="246" mass="27791">MGLCIRDILLEPEEKEGVYSDAEWAMSDSESDEEPIALQRVDTPGFLKRTYGVLAYDSSLERKHKYAKLDEQLDDLRAVLPNATKSKERTSVVLDAYQYIATLQRQVDDLSAELLEEDVLSPAQTQDEECDQRDTVSSYSSVHVQPLVEVVRRDGLLEVWIVCANRPSLLVDVMEAVESRGLAVTHARIACHNDIVFEYLRLENEHSAPNSKAEETKEEDVKDFEASVKAMLVHAICNEASHVRLQ</sequence>
<name>A0A2K1IR98_PHYPA</name>
<reference evidence="5" key="3">
    <citation type="submission" date="2020-12" db="UniProtKB">
        <authorList>
            <consortium name="EnsemblPlants"/>
        </authorList>
    </citation>
    <scope>IDENTIFICATION</scope>
</reference>
<dbReference type="EnsemblPlants" id="Pp3c21_8960V3.2">
    <property type="protein sequence ID" value="Pp3c21_8960V3.2"/>
    <property type="gene ID" value="Pp3c21_8960"/>
</dbReference>
<accession>A0A2K1IR98</accession>
<dbReference type="GO" id="GO:0005634">
    <property type="term" value="C:nucleus"/>
    <property type="evidence" value="ECO:0000318"/>
    <property type="project" value="GO_Central"/>
</dbReference>
<dbReference type="Proteomes" id="UP000006727">
    <property type="component" value="Chromosome 21"/>
</dbReference>
<dbReference type="RefSeq" id="XP_024358843.1">
    <property type="nucleotide sequence ID" value="XM_024503075.2"/>
</dbReference>
<keyword evidence="2" id="KW-0539">Nucleus</keyword>
<dbReference type="Gramene" id="Pp3c21_8960V3.1">
    <property type="protein sequence ID" value="Pp3c21_8960V3.1"/>
    <property type="gene ID" value="Pp3c21_8960"/>
</dbReference>
<dbReference type="EnsemblPlants" id="Pp3c21_8960V3.1">
    <property type="protein sequence ID" value="Pp3c21_8960V3.1"/>
    <property type="gene ID" value="Pp3c21_8960"/>
</dbReference>
<dbReference type="PANTHER" id="PTHR31945">
    <property type="entry name" value="TRANSCRIPTION FACTOR SCREAM2-RELATED"/>
    <property type="match status" value="1"/>
</dbReference>
<evidence type="ECO:0000259" key="3">
    <source>
        <dbReference type="Pfam" id="PF22754"/>
    </source>
</evidence>
<organism evidence="4">
    <name type="scientific">Physcomitrium patens</name>
    <name type="common">Spreading-leaved earth moss</name>
    <name type="synonym">Physcomitrella patens</name>
    <dbReference type="NCBI Taxonomy" id="3218"/>
    <lineage>
        <taxon>Eukaryota</taxon>
        <taxon>Viridiplantae</taxon>
        <taxon>Streptophyta</taxon>
        <taxon>Embryophyta</taxon>
        <taxon>Bryophyta</taxon>
        <taxon>Bryophytina</taxon>
        <taxon>Bryopsida</taxon>
        <taxon>Funariidae</taxon>
        <taxon>Funariales</taxon>
        <taxon>Funariaceae</taxon>
        <taxon>Physcomitrium</taxon>
    </lineage>
</organism>
<dbReference type="Gramene" id="Pp3c21_8960V3.2">
    <property type="protein sequence ID" value="Pp3c21_8960V3.2"/>
    <property type="gene ID" value="Pp3c21_8960"/>
</dbReference>
<reference evidence="4 6" key="2">
    <citation type="journal article" date="2018" name="Plant J.">
        <title>The Physcomitrella patens chromosome-scale assembly reveals moss genome structure and evolution.</title>
        <authorList>
            <person name="Lang D."/>
            <person name="Ullrich K.K."/>
            <person name="Murat F."/>
            <person name="Fuchs J."/>
            <person name="Jenkins J."/>
            <person name="Haas F.B."/>
            <person name="Piednoel M."/>
            <person name="Gundlach H."/>
            <person name="Van Bel M."/>
            <person name="Meyberg R."/>
            <person name="Vives C."/>
            <person name="Morata J."/>
            <person name="Symeonidi A."/>
            <person name="Hiss M."/>
            <person name="Muchero W."/>
            <person name="Kamisugi Y."/>
            <person name="Saleh O."/>
            <person name="Blanc G."/>
            <person name="Decker E.L."/>
            <person name="van Gessel N."/>
            <person name="Grimwood J."/>
            <person name="Hayes R.D."/>
            <person name="Graham S.W."/>
            <person name="Gunter L.E."/>
            <person name="McDaniel S.F."/>
            <person name="Hoernstein S.N.W."/>
            <person name="Larsson A."/>
            <person name="Li F.W."/>
            <person name="Perroud P.F."/>
            <person name="Phillips J."/>
            <person name="Ranjan P."/>
            <person name="Rokshar D.S."/>
            <person name="Rothfels C.J."/>
            <person name="Schneider L."/>
            <person name="Shu S."/>
            <person name="Stevenson D.W."/>
            <person name="Thummler F."/>
            <person name="Tillich M."/>
            <person name="Villarreal Aguilar J.C."/>
            <person name="Widiez T."/>
            <person name="Wong G.K."/>
            <person name="Wymore A."/>
            <person name="Zhang Y."/>
            <person name="Zimmer A.D."/>
            <person name="Quatrano R.S."/>
            <person name="Mayer K.F.X."/>
            <person name="Goodstein D."/>
            <person name="Casacuberta J.M."/>
            <person name="Vandepoele K."/>
            <person name="Reski R."/>
            <person name="Cuming A.C."/>
            <person name="Tuskan G.A."/>
            <person name="Maumus F."/>
            <person name="Salse J."/>
            <person name="Schmutz J."/>
            <person name="Rensing S.A."/>
        </authorList>
    </citation>
    <scope>NUCLEOTIDE SEQUENCE [LARGE SCALE GENOMIC DNA]</scope>
    <source>
        <strain evidence="5 6">cv. Gransden 2004</strain>
    </source>
</reference>
<proteinExistence type="predicted"/>
<dbReference type="InterPro" id="IPR051358">
    <property type="entry name" value="TF_AMS/ICE1/BHLH6-like"/>
</dbReference>
<protein>
    <recommendedName>
        <fullName evidence="3">Plant bHLH transcription factor ACT-like domain-containing protein</fullName>
    </recommendedName>
</protein>
<dbReference type="Gene3D" id="4.10.280.10">
    <property type="entry name" value="Helix-loop-helix DNA-binding domain"/>
    <property type="match status" value="1"/>
</dbReference>
<dbReference type="GO" id="GO:0006355">
    <property type="term" value="P:regulation of DNA-templated transcription"/>
    <property type="evidence" value="ECO:0000318"/>
    <property type="project" value="GO_Central"/>
</dbReference>
<feature type="domain" description="Plant bHLH transcription factor ACT-like" evidence="3">
    <location>
        <begin position="148"/>
        <end position="217"/>
    </location>
</feature>
<evidence type="ECO:0000313" key="4">
    <source>
        <dbReference type="EMBL" id="PNR31788.1"/>
    </source>
</evidence>
<dbReference type="FunCoup" id="A0A2K1IR98">
    <property type="interactions" value="625"/>
</dbReference>
<reference evidence="4 6" key="1">
    <citation type="journal article" date="2008" name="Science">
        <title>The Physcomitrella genome reveals evolutionary insights into the conquest of land by plants.</title>
        <authorList>
            <person name="Rensing S."/>
            <person name="Lang D."/>
            <person name="Zimmer A."/>
            <person name="Terry A."/>
            <person name="Salamov A."/>
            <person name="Shapiro H."/>
            <person name="Nishiyama T."/>
            <person name="Perroud P.-F."/>
            <person name="Lindquist E."/>
            <person name="Kamisugi Y."/>
            <person name="Tanahashi T."/>
            <person name="Sakakibara K."/>
            <person name="Fujita T."/>
            <person name="Oishi K."/>
            <person name="Shin-I T."/>
            <person name="Kuroki Y."/>
            <person name="Toyoda A."/>
            <person name="Suzuki Y."/>
            <person name="Hashimoto A."/>
            <person name="Yamaguchi K."/>
            <person name="Sugano A."/>
            <person name="Kohara Y."/>
            <person name="Fujiyama A."/>
            <person name="Anterola A."/>
            <person name="Aoki S."/>
            <person name="Ashton N."/>
            <person name="Barbazuk W.B."/>
            <person name="Barker E."/>
            <person name="Bennetzen J."/>
            <person name="Bezanilla M."/>
            <person name="Blankenship R."/>
            <person name="Cho S.H."/>
            <person name="Dutcher S."/>
            <person name="Estelle M."/>
            <person name="Fawcett J.A."/>
            <person name="Gundlach H."/>
            <person name="Hanada K."/>
            <person name="Heyl A."/>
            <person name="Hicks K.A."/>
            <person name="Hugh J."/>
            <person name="Lohr M."/>
            <person name="Mayer K."/>
            <person name="Melkozernov A."/>
            <person name="Murata T."/>
            <person name="Nelson D."/>
            <person name="Pils B."/>
            <person name="Prigge M."/>
            <person name="Reiss B."/>
            <person name="Renner T."/>
            <person name="Rombauts S."/>
            <person name="Rushton P."/>
            <person name="Sanderfoot A."/>
            <person name="Schween G."/>
            <person name="Shiu S.-H."/>
            <person name="Stueber K."/>
            <person name="Theodoulou F.L."/>
            <person name="Tu H."/>
            <person name="Van de Peer Y."/>
            <person name="Verrier P.J."/>
            <person name="Waters E."/>
            <person name="Wood A."/>
            <person name="Yang L."/>
            <person name="Cove D."/>
            <person name="Cuming A."/>
            <person name="Hasebe M."/>
            <person name="Lucas S."/>
            <person name="Mishler D.B."/>
            <person name="Reski R."/>
            <person name="Grigoriev I."/>
            <person name="Quatrano R.S."/>
            <person name="Boore J.L."/>
        </authorList>
    </citation>
    <scope>NUCLEOTIDE SEQUENCE [LARGE SCALE GENOMIC DNA]</scope>
    <source>
        <strain evidence="5 6">cv. Gransden 2004</strain>
    </source>
</reference>
<evidence type="ECO:0000313" key="6">
    <source>
        <dbReference type="Proteomes" id="UP000006727"/>
    </source>
</evidence>